<evidence type="ECO:0000313" key="3">
    <source>
        <dbReference type="Proteomes" id="UP000324269"/>
    </source>
</evidence>
<dbReference type="OrthoDB" id="2969785at2"/>
<sequence length="458" mass="53866">MPRRREYLNPFDREKPSENNPIEIAVHTEFFSENYLRYRNELIKLVDMSKLPFVNVTFLPARNLSPELKNLLRNREIPLCYYADTSVYQEKIVLRYDEVEMGILNGNLNKWGEVCFDNSKVKVLDSQALTHLVPDYFVLSGEDYFYKERETSFKKVTIYELLQELRILLVHYGIFYQTPNSKIVGDEPYYSYRVDKKFPQFVKSNLIWSYIGDSSPSITHSNFSSLAQRLYMISKALDKIDFHSLKKPNNDTLDECLYHLGYLIMLVTGAFDGVAWIIKEFYNFNLRKERVSILVPMQKQKTDFTKMLNECNTHLYDYLVNEETKTKINIIYQIRHSLQHRAYIQGMGQIISKNKGPNLLYLPNDSHDLLDDLSDDLSSVWGLNHDMGEGKLFELRVFTHRIFEITCEIINTTLSLIEWDNQIVQLDHDKREELRKKLETLVYSKAGSGLTSDSLYFD</sequence>
<evidence type="ECO:0000313" key="2">
    <source>
        <dbReference type="EMBL" id="TYS81174.1"/>
    </source>
</evidence>
<feature type="transmembrane region" description="Helical" evidence="1">
    <location>
        <begin position="257"/>
        <end position="278"/>
    </location>
</feature>
<reference evidence="2 3" key="1">
    <citation type="submission" date="2019-08" db="EMBL/GenBank/DDBJ databases">
        <title>Bacillus genomes from the desert of Cuatro Cienegas, Coahuila.</title>
        <authorList>
            <person name="Olmedo-Alvarez G."/>
        </authorList>
    </citation>
    <scope>NUCLEOTIDE SEQUENCE [LARGE SCALE GENOMIC DNA]</scope>
    <source>
        <strain evidence="2 3">CH87b_3T</strain>
    </source>
</reference>
<keyword evidence="1" id="KW-0812">Transmembrane</keyword>
<name>A0A5D4U1I2_9BACI</name>
<organism evidence="2 3">
    <name type="scientific">Rossellomorea aquimaris</name>
    <dbReference type="NCBI Taxonomy" id="189382"/>
    <lineage>
        <taxon>Bacteria</taxon>
        <taxon>Bacillati</taxon>
        <taxon>Bacillota</taxon>
        <taxon>Bacilli</taxon>
        <taxon>Bacillales</taxon>
        <taxon>Bacillaceae</taxon>
        <taxon>Rossellomorea</taxon>
    </lineage>
</organism>
<accession>A0A5D4U1I2</accession>
<gene>
    <name evidence="2" type="ORF">FZC85_20085</name>
</gene>
<dbReference type="Proteomes" id="UP000324269">
    <property type="component" value="Unassembled WGS sequence"/>
</dbReference>
<dbReference type="AlphaFoldDB" id="A0A5D4U1I2"/>
<dbReference type="EMBL" id="VTEZ01000008">
    <property type="protein sequence ID" value="TYS81174.1"/>
    <property type="molecule type" value="Genomic_DNA"/>
</dbReference>
<dbReference type="RefSeq" id="WP_148970759.1">
    <property type="nucleotide sequence ID" value="NZ_JBNIKW010000009.1"/>
</dbReference>
<protein>
    <submittedName>
        <fullName evidence="2">Uncharacterized protein</fullName>
    </submittedName>
</protein>
<evidence type="ECO:0000256" key="1">
    <source>
        <dbReference type="SAM" id="Phobius"/>
    </source>
</evidence>
<keyword evidence="1" id="KW-1133">Transmembrane helix</keyword>
<comment type="caution">
    <text evidence="2">The sequence shown here is derived from an EMBL/GenBank/DDBJ whole genome shotgun (WGS) entry which is preliminary data.</text>
</comment>
<keyword evidence="1" id="KW-0472">Membrane</keyword>
<proteinExistence type="predicted"/>